<dbReference type="Gene3D" id="1.10.10.60">
    <property type="entry name" value="Homeodomain-like"/>
    <property type="match status" value="1"/>
</dbReference>
<feature type="domain" description="Integrase catalytic" evidence="2">
    <location>
        <begin position="195"/>
        <end position="360"/>
    </location>
</feature>
<proteinExistence type="predicted"/>
<evidence type="ECO:0000313" key="4">
    <source>
        <dbReference type="Proteomes" id="UP000436006"/>
    </source>
</evidence>
<dbReference type="Pfam" id="PF01527">
    <property type="entry name" value="HTH_Tnp_1"/>
    <property type="match status" value="1"/>
</dbReference>
<dbReference type="Pfam" id="PF13683">
    <property type="entry name" value="rve_3"/>
    <property type="match status" value="1"/>
</dbReference>
<dbReference type="InterPro" id="IPR048020">
    <property type="entry name" value="Transpos_IS3"/>
</dbReference>
<name>A0A7K1SS18_9BACT</name>
<protein>
    <submittedName>
        <fullName evidence="3">IS3 family transposase</fullName>
    </submittedName>
</protein>
<accession>A0A7K1SS18</accession>
<dbReference type="InterPro" id="IPR012337">
    <property type="entry name" value="RNaseH-like_sf"/>
</dbReference>
<feature type="coiled-coil region" evidence="1">
    <location>
        <begin position="49"/>
        <end position="83"/>
    </location>
</feature>
<sequence>MKQARFTESQIVAILKQQDSGQTVTQITREHGISEATFYNWRAKYGGMQIAEVKRLKELEDENRRLKKMYAELSLQNEIIKEALGKKVVRPAERRGLVRWLIDQKQISQRKACRWVGLSRNAFREPVAIKDKDKALASRIEQLARRHKQWGVLKIYRRLRKQGELVNHKRVRRLYRRLGLSLRRKTKKRLRDAVRKPLPKASACNQCWSLDFTCDSLTGGRKFRTLNVVDDYNREALGIEVDYSLPALRVTRLLNQLVERYGKPERLRSDNGPEFISQALQDWCKEESVELCWIEPGKPTQNAYIERFNGTFRREVLDAHIFTSIRQVRSVVNEWLVEYNTERPHQALQFMTPVEYRQAA</sequence>
<evidence type="ECO:0000256" key="1">
    <source>
        <dbReference type="SAM" id="Coils"/>
    </source>
</evidence>
<dbReference type="EMBL" id="WPIN01000059">
    <property type="protein sequence ID" value="MVM36376.1"/>
    <property type="molecule type" value="Genomic_DNA"/>
</dbReference>
<dbReference type="PANTHER" id="PTHR47515">
    <property type="entry name" value="LOW CALCIUM RESPONSE LOCUS PROTEIN T"/>
    <property type="match status" value="1"/>
</dbReference>
<comment type="caution">
    <text evidence="3">The sequence shown here is derived from an EMBL/GenBank/DDBJ whole genome shotgun (WGS) entry which is preliminary data.</text>
</comment>
<gene>
    <name evidence="3" type="ORF">GO755_40640</name>
</gene>
<dbReference type="GO" id="GO:0006313">
    <property type="term" value="P:DNA transposition"/>
    <property type="evidence" value="ECO:0007669"/>
    <property type="project" value="InterPro"/>
</dbReference>
<dbReference type="Pfam" id="PF13276">
    <property type="entry name" value="HTH_21"/>
    <property type="match status" value="1"/>
</dbReference>
<dbReference type="PANTHER" id="PTHR47515:SF2">
    <property type="entry name" value="INTEGRASE CORE DOMAIN PROTEIN"/>
    <property type="match status" value="1"/>
</dbReference>
<dbReference type="Gene3D" id="3.30.420.10">
    <property type="entry name" value="Ribonuclease H-like superfamily/Ribonuclease H"/>
    <property type="match status" value="1"/>
</dbReference>
<evidence type="ECO:0000259" key="2">
    <source>
        <dbReference type="PROSITE" id="PS50994"/>
    </source>
</evidence>
<keyword evidence="4" id="KW-1185">Reference proteome</keyword>
<dbReference type="GO" id="GO:0015074">
    <property type="term" value="P:DNA integration"/>
    <property type="evidence" value="ECO:0007669"/>
    <property type="project" value="InterPro"/>
</dbReference>
<dbReference type="AlphaFoldDB" id="A0A7K1SS18"/>
<dbReference type="NCBIfam" id="NF033516">
    <property type="entry name" value="transpos_IS3"/>
    <property type="match status" value="1"/>
</dbReference>
<reference evidence="3 4" key="1">
    <citation type="submission" date="2019-12" db="EMBL/GenBank/DDBJ databases">
        <title>Spirosoma sp. HMF4905 genome sequencing and assembly.</title>
        <authorList>
            <person name="Kang H."/>
            <person name="Cha I."/>
            <person name="Kim H."/>
            <person name="Joh K."/>
        </authorList>
    </citation>
    <scope>NUCLEOTIDE SEQUENCE [LARGE SCALE GENOMIC DNA]</scope>
    <source>
        <strain evidence="3 4">HMF4905</strain>
    </source>
</reference>
<dbReference type="SUPFAM" id="SSF53098">
    <property type="entry name" value="Ribonuclease H-like"/>
    <property type="match status" value="1"/>
</dbReference>
<dbReference type="GO" id="GO:0004803">
    <property type="term" value="F:transposase activity"/>
    <property type="evidence" value="ECO:0007669"/>
    <property type="project" value="InterPro"/>
</dbReference>
<evidence type="ECO:0000313" key="3">
    <source>
        <dbReference type="EMBL" id="MVM36376.1"/>
    </source>
</evidence>
<dbReference type="InterPro" id="IPR001584">
    <property type="entry name" value="Integrase_cat-core"/>
</dbReference>
<dbReference type="PROSITE" id="PS50994">
    <property type="entry name" value="INTEGRASE"/>
    <property type="match status" value="1"/>
</dbReference>
<dbReference type="RefSeq" id="WP_157591168.1">
    <property type="nucleotide sequence ID" value="NZ_WPIN01000059.1"/>
</dbReference>
<dbReference type="SUPFAM" id="SSF46689">
    <property type="entry name" value="Homeodomain-like"/>
    <property type="match status" value="1"/>
</dbReference>
<organism evidence="3 4">
    <name type="scientific">Spirosoma arboris</name>
    <dbReference type="NCBI Taxonomy" id="2682092"/>
    <lineage>
        <taxon>Bacteria</taxon>
        <taxon>Pseudomonadati</taxon>
        <taxon>Bacteroidota</taxon>
        <taxon>Cytophagia</taxon>
        <taxon>Cytophagales</taxon>
        <taxon>Cytophagaceae</taxon>
        <taxon>Spirosoma</taxon>
    </lineage>
</organism>
<dbReference type="InterPro" id="IPR009057">
    <property type="entry name" value="Homeodomain-like_sf"/>
</dbReference>
<dbReference type="InterPro" id="IPR002514">
    <property type="entry name" value="Transposase_8"/>
</dbReference>
<dbReference type="GO" id="GO:0003677">
    <property type="term" value="F:DNA binding"/>
    <property type="evidence" value="ECO:0007669"/>
    <property type="project" value="InterPro"/>
</dbReference>
<dbReference type="Proteomes" id="UP000436006">
    <property type="component" value="Unassembled WGS sequence"/>
</dbReference>
<dbReference type="InterPro" id="IPR025948">
    <property type="entry name" value="HTH-like_dom"/>
</dbReference>
<keyword evidence="1" id="KW-0175">Coiled coil</keyword>
<dbReference type="InterPro" id="IPR036397">
    <property type="entry name" value="RNaseH_sf"/>
</dbReference>